<comment type="subcellular location">
    <subcellularLocation>
        <location evidence="1">Cell membrane</location>
        <topology evidence="1">Multi-pass membrane protein</topology>
    </subcellularLocation>
</comment>
<evidence type="ECO:0000259" key="7">
    <source>
        <dbReference type="Pfam" id="PF06271"/>
    </source>
</evidence>
<reference evidence="8 9" key="1">
    <citation type="submission" date="2016-03" db="EMBL/GenBank/DDBJ databases">
        <authorList>
            <person name="Ploux O."/>
        </authorList>
    </citation>
    <scope>NUCLEOTIDE SEQUENCE [LARGE SCALE GENOMIC DNA]</scope>
    <source>
        <strain evidence="8 9">R-45378</strain>
    </source>
</reference>
<dbReference type="EMBL" id="LUUJ01000121">
    <property type="protein sequence ID" value="OAI11478.1"/>
    <property type="molecule type" value="Genomic_DNA"/>
</dbReference>
<feature type="domain" description="RDD" evidence="7">
    <location>
        <begin position="20"/>
        <end position="143"/>
    </location>
</feature>
<dbReference type="Proteomes" id="UP000077857">
    <property type="component" value="Unassembled WGS sequence"/>
</dbReference>
<evidence type="ECO:0000256" key="6">
    <source>
        <dbReference type="SAM" id="Phobius"/>
    </source>
</evidence>
<accession>A0A177N0I4</accession>
<keyword evidence="5 6" id="KW-0472">Membrane</keyword>
<keyword evidence="4 6" id="KW-1133">Transmembrane helix</keyword>
<dbReference type="GO" id="GO:0005886">
    <property type="term" value="C:plasma membrane"/>
    <property type="evidence" value="ECO:0007669"/>
    <property type="project" value="UniProtKB-SubCell"/>
</dbReference>
<evidence type="ECO:0000256" key="3">
    <source>
        <dbReference type="ARBA" id="ARBA00022692"/>
    </source>
</evidence>
<evidence type="ECO:0000256" key="4">
    <source>
        <dbReference type="ARBA" id="ARBA00022989"/>
    </source>
</evidence>
<evidence type="ECO:0000256" key="5">
    <source>
        <dbReference type="ARBA" id="ARBA00023136"/>
    </source>
</evidence>
<evidence type="ECO:0000313" key="9">
    <source>
        <dbReference type="Proteomes" id="UP000077857"/>
    </source>
</evidence>
<evidence type="ECO:0000313" key="8">
    <source>
        <dbReference type="EMBL" id="OAI11478.1"/>
    </source>
</evidence>
<keyword evidence="2" id="KW-1003">Cell membrane</keyword>
<sequence length="154" mass="17250">MRKASRTIQTKPGVEPVSAPGFLRRMGAVIYDALLLLAVLFLATALALPLNGGQAFASNQAIYPIYLLAVSFAFYGWFWTHGGQTLGLRAWKIKLVSADQQAVDWPQAALRFVSALLSWACLGLGFVWCLFDKDRQGWHDRLSKTRLVYCEEKR</sequence>
<evidence type="ECO:0000256" key="2">
    <source>
        <dbReference type="ARBA" id="ARBA00022475"/>
    </source>
</evidence>
<dbReference type="InterPro" id="IPR051791">
    <property type="entry name" value="Pra-immunoreactive"/>
</dbReference>
<evidence type="ECO:0000256" key="1">
    <source>
        <dbReference type="ARBA" id="ARBA00004651"/>
    </source>
</evidence>
<feature type="transmembrane region" description="Helical" evidence="6">
    <location>
        <begin position="61"/>
        <end position="79"/>
    </location>
</feature>
<dbReference type="RefSeq" id="WP_064042337.1">
    <property type="nucleotide sequence ID" value="NZ_LUUJ01000121.1"/>
</dbReference>
<dbReference type="InterPro" id="IPR010432">
    <property type="entry name" value="RDD"/>
</dbReference>
<organism evidence="8 9">
    <name type="scientific">Methylomonas koyamae</name>
    <dbReference type="NCBI Taxonomy" id="702114"/>
    <lineage>
        <taxon>Bacteria</taxon>
        <taxon>Pseudomonadati</taxon>
        <taxon>Pseudomonadota</taxon>
        <taxon>Gammaproteobacteria</taxon>
        <taxon>Methylococcales</taxon>
        <taxon>Methylococcaceae</taxon>
        <taxon>Methylomonas</taxon>
    </lineage>
</organism>
<dbReference type="PANTHER" id="PTHR36115">
    <property type="entry name" value="PROLINE-RICH ANTIGEN HOMOLOG-RELATED"/>
    <property type="match status" value="1"/>
</dbReference>
<dbReference type="PANTHER" id="PTHR36115:SF10">
    <property type="entry name" value="RDD DOMAIN-CONTAINING PROTEIN"/>
    <property type="match status" value="1"/>
</dbReference>
<dbReference type="Pfam" id="PF06271">
    <property type="entry name" value="RDD"/>
    <property type="match status" value="1"/>
</dbReference>
<protein>
    <recommendedName>
        <fullName evidence="7">RDD domain-containing protein</fullName>
    </recommendedName>
</protein>
<gene>
    <name evidence="8" type="ORF">A1507_20575</name>
</gene>
<comment type="caution">
    <text evidence="8">The sequence shown here is derived from an EMBL/GenBank/DDBJ whole genome shotgun (WGS) entry which is preliminary data.</text>
</comment>
<feature type="transmembrane region" description="Helical" evidence="6">
    <location>
        <begin position="109"/>
        <end position="131"/>
    </location>
</feature>
<keyword evidence="3 6" id="KW-0812">Transmembrane</keyword>
<feature type="transmembrane region" description="Helical" evidence="6">
    <location>
        <begin position="28"/>
        <end position="49"/>
    </location>
</feature>
<dbReference type="AlphaFoldDB" id="A0A177N0I4"/>
<proteinExistence type="predicted"/>
<name>A0A177N0I4_9GAMM</name>
<dbReference type="OrthoDB" id="9793824at2"/>